<dbReference type="EMBL" id="PSRQ01000005">
    <property type="protein sequence ID" value="PWU24264.1"/>
    <property type="molecule type" value="Genomic_DNA"/>
</dbReference>
<feature type="compositionally biased region" description="Low complexity" evidence="1">
    <location>
        <begin position="1"/>
        <end position="17"/>
    </location>
</feature>
<comment type="caution">
    <text evidence="2">The sequence shown here is derived from an EMBL/GenBank/DDBJ whole genome shotgun (WGS) entry which is preliminary data.</text>
</comment>
<evidence type="ECO:0000313" key="3">
    <source>
        <dbReference type="Proteomes" id="UP000246104"/>
    </source>
</evidence>
<proteinExistence type="predicted"/>
<organism evidence="2 3">
    <name type="scientific">Candidatus Cerribacteria bacterium 'Amazon FNV 2010 28 9'</name>
    <dbReference type="NCBI Taxonomy" id="2081795"/>
    <lineage>
        <taxon>Bacteria</taxon>
        <taxon>Candidatus Cerribacteria</taxon>
    </lineage>
</organism>
<dbReference type="AlphaFoldDB" id="A0A317JRP3"/>
<sequence>MSDLPLQSSTPQAQPAQSDDRTTISAPTPLANSLVNTVATVSVKQPEPQTPSFKENKVFAGSEVKTTVETTVGEDAIEKEPLPEAVESWMEKVGQSEQTALPKVQLPKAEPVQPVVDTQAPATVYILPLGEMELKKAKHANVNDSIRWLATWCVRLLKKLGSEAAYKEG</sequence>
<reference evidence="2 3" key="1">
    <citation type="submission" date="2018-02" db="EMBL/GenBank/DDBJ databases">
        <title>Genomic Reconstructions from Amazon Rainforest and Pasture Soil Reveal Novel Insights into the Physiology of Candidate Phyla in Tropical Sites.</title>
        <authorList>
            <person name="Kroeger M.E."/>
            <person name="Delmont T."/>
            <person name="Eren A.M."/>
            <person name="Guo J."/>
            <person name="Meyer K.M."/>
            <person name="Khan K."/>
            <person name="Rodrigues J.L.M."/>
            <person name="Bohannan B.J.M."/>
            <person name="Tringe S."/>
            <person name="Borges C.D."/>
            <person name="Tiedje J."/>
            <person name="Tsai S.M."/>
            <person name="Nusslein K."/>
        </authorList>
    </citation>
    <scope>NUCLEOTIDE SEQUENCE [LARGE SCALE GENOMIC DNA]</scope>
    <source>
        <strain evidence="2">Amazon FNV 2010 28 9</strain>
    </source>
</reference>
<name>A0A317JRP3_9BACT</name>
<accession>A0A317JRP3</accession>
<evidence type="ECO:0000256" key="1">
    <source>
        <dbReference type="SAM" id="MobiDB-lite"/>
    </source>
</evidence>
<protein>
    <submittedName>
        <fullName evidence="2">Uncharacterized protein</fullName>
    </submittedName>
</protein>
<feature type="region of interest" description="Disordered" evidence="1">
    <location>
        <begin position="1"/>
        <end position="28"/>
    </location>
</feature>
<gene>
    <name evidence="2" type="ORF">C5B42_00210</name>
</gene>
<dbReference type="Proteomes" id="UP000246104">
    <property type="component" value="Unassembled WGS sequence"/>
</dbReference>
<evidence type="ECO:0000313" key="2">
    <source>
        <dbReference type="EMBL" id="PWU24264.1"/>
    </source>
</evidence>